<keyword evidence="1" id="KW-1133">Transmembrane helix</keyword>
<protein>
    <recommendedName>
        <fullName evidence="3">Nudix hydrolase domain-containing protein</fullName>
    </recommendedName>
</protein>
<dbReference type="InterPro" id="IPR015797">
    <property type="entry name" value="NUDIX_hydrolase-like_dom_sf"/>
</dbReference>
<evidence type="ECO:0000256" key="1">
    <source>
        <dbReference type="SAM" id="Phobius"/>
    </source>
</evidence>
<organism evidence="2">
    <name type="scientific">Candidatus Kentrum sp. SD</name>
    <dbReference type="NCBI Taxonomy" id="2126332"/>
    <lineage>
        <taxon>Bacteria</taxon>
        <taxon>Pseudomonadati</taxon>
        <taxon>Pseudomonadota</taxon>
        <taxon>Gammaproteobacteria</taxon>
        <taxon>Candidatus Kentrum</taxon>
    </lineage>
</organism>
<keyword evidence="1" id="KW-0812">Transmembrane</keyword>
<reference evidence="2" key="1">
    <citation type="submission" date="2019-02" db="EMBL/GenBank/DDBJ databases">
        <authorList>
            <person name="Gruber-Vodicka R. H."/>
            <person name="Seah K. B. B."/>
        </authorList>
    </citation>
    <scope>NUCLEOTIDE SEQUENCE</scope>
    <source>
        <strain evidence="2">BECK_S127</strain>
    </source>
</reference>
<dbReference type="AlphaFoldDB" id="A0A451BJA9"/>
<feature type="transmembrane region" description="Helical" evidence="1">
    <location>
        <begin position="21"/>
        <end position="44"/>
    </location>
</feature>
<gene>
    <name evidence="2" type="ORF">BECKSD772D_GA0070982_101327</name>
</gene>
<evidence type="ECO:0008006" key="3">
    <source>
        <dbReference type="Google" id="ProtNLM"/>
    </source>
</evidence>
<dbReference type="SUPFAM" id="SSF55811">
    <property type="entry name" value="Nudix"/>
    <property type="match status" value="1"/>
</dbReference>
<dbReference type="EMBL" id="CAADHB010000013">
    <property type="protein sequence ID" value="VFK78383.1"/>
    <property type="molecule type" value="Genomic_DNA"/>
</dbReference>
<evidence type="ECO:0000313" key="2">
    <source>
        <dbReference type="EMBL" id="VFK78383.1"/>
    </source>
</evidence>
<dbReference type="Gene3D" id="3.90.79.10">
    <property type="entry name" value="Nucleoside Triphosphate Pyrophosphohydrolase"/>
    <property type="match status" value="1"/>
</dbReference>
<sequence length="228" mass="25608">MGSFALKVATIRANSQYQKKNAVNMLGTVSISILVLLFGTPLFARDDNEFFAAGMLPIARENANSYVLLDKDRGRNHFEILSGKPEEVASLAIGTGTKESAYETALRECVEETRGYWGRSFLANNSDEDKYINYNGFIFFKVEVPMVRLANLEKIGVPPHSKKWDVFREITEYAWVDVRDLISSDDNTVASKAGKIISVHPALPAELEKANREGWFRGHDLFSGSRRH</sequence>
<keyword evidence="1" id="KW-0472">Membrane</keyword>
<name>A0A451BJA9_9GAMM</name>
<accession>A0A451BJA9</accession>
<proteinExistence type="predicted"/>